<feature type="disulfide bond" evidence="1">
    <location>
        <begin position="13"/>
        <end position="22"/>
    </location>
</feature>
<evidence type="ECO:0000256" key="2">
    <source>
        <dbReference type="SAM" id="Phobius"/>
    </source>
</evidence>
<reference evidence="5" key="2">
    <citation type="submission" date="2025-09" db="UniProtKB">
        <authorList>
            <consortium name="Ensembl"/>
        </authorList>
    </citation>
    <scope>IDENTIFICATION</scope>
</reference>
<dbReference type="Ensembl" id="ENSMMMT00000015012.1">
    <property type="protein sequence ID" value="ENSMMMP00000013150.1"/>
    <property type="gene ID" value="ENSMMMG00000011723.1"/>
</dbReference>
<dbReference type="InterPro" id="IPR036364">
    <property type="entry name" value="SEA_dom_sf"/>
</dbReference>
<dbReference type="InterPro" id="IPR053311">
    <property type="entry name" value="Mucosal_Integrity_Assoc"/>
</dbReference>
<accession>A0A8C5ZEE5</accession>
<dbReference type="PANTHER" id="PTHR37999:SF2">
    <property type="entry name" value="MUCIN-17"/>
    <property type="match status" value="1"/>
</dbReference>
<name>A0A8C5ZEE5_MARMA</name>
<dbReference type="PROSITE" id="PS01186">
    <property type="entry name" value="EGF_2"/>
    <property type="match status" value="1"/>
</dbReference>
<evidence type="ECO:0000259" key="3">
    <source>
        <dbReference type="PROSITE" id="PS50024"/>
    </source>
</evidence>
<keyword evidence="2" id="KW-0472">Membrane</keyword>
<feature type="domain" description="SEA" evidence="3">
    <location>
        <begin position="67"/>
        <end position="178"/>
    </location>
</feature>
<keyword evidence="2" id="KW-0812">Transmembrane</keyword>
<keyword evidence="1" id="KW-0245">EGF-like domain</keyword>
<sequence length="377" mass="42385">MNGGKWTGVACDCPPGFTGDRCQLLTNVCQNGGLWDGLKCQCPSLYYGPLCENVVESIEIEPPPQTVTAQMELTVTVTSEPYSDKLQDRSSQEFKKFNDTFTEQMNTIYSGIPEYEGVNITGLRQGSVVVEHDIILKTKFTPEYKEIFKKATKEVKEKIENATRELISNNDTCTALLCFNSTATKVQNITAPSDPEEECRKKAGEEFAPYFTVEYKDQKPYCITPCMAGFKASWDCHYGKCQLQRSGPQCYCLITETHWYSGETCEWGIQKSLVYGLAGAGGAVVLLVIVVLLVFTLRSRREVKRQKATVSQLYQWQEDDGGSVPGTLRNIGFDICEEREDYIHLDAIYSNFQPSLNHIDPTKKVQIQRPQVVMTAL</sequence>
<keyword evidence="1" id="KW-1015">Disulfide bond</keyword>
<dbReference type="GO" id="GO:0071944">
    <property type="term" value="C:cell periphery"/>
    <property type="evidence" value="ECO:0007669"/>
    <property type="project" value="UniProtKB-ARBA"/>
</dbReference>
<dbReference type="SUPFAM" id="SSF82671">
    <property type="entry name" value="SEA domain"/>
    <property type="match status" value="1"/>
</dbReference>
<keyword evidence="2" id="KW-1133">Transmembrane helix</keyword>
<keyword evidence="6" id="KW-1185">Reference proteome</keyword>
<dbReference type="Gene3D" id="2.10.25.10">
    <property type="entry name" value="Laminin"/>
    <property type="match status" value="1"/>
</dbReference>
<evidence type="ECO:0000256" key="1">
    <source>
        <dbReference type="PROSITE-ProRule" id="PRU00076"/>
    </source>
</evidence>
<gene>
    <name evidence="5" type="primary">Muc17</name>
</gene>
<dbReference type="InterPro" id="IPR000742">
    <property type="entry name" value="EGF"/>
</dbReference>
<feature type="domain" description="EGF-like" evidence="4">
    <location>
        <begin position="1"/>
        <end position="23"/>
    </location>
</feature>
<dbReference type="GeneTree" id="ENSGT00940000154419"/>
<dbReference type="Gene3D" id="3.30.70.960">
    <property type="entry name" value="SEA domain"/>
    <property type="match status" value="1"/>
</dbReference>
<dbReference type="PROSITE" id="PS50024">
    <property type="entry name" value="SEA"/>
    <property type="match status" value="1"/>
</dbReference>
<dbReference type="PROSITE" id="PS50026">
    <property type="entry name" value="EGF_3"/>
    <property type="match status" value="1"/>
</dbReference>
<dbReference type="FunFam" id="3.30.70.960:FF:000013">
    <property type="entry name" value="Mucin glycoprotein MUC3"/>
    <property type="match status" value="1"/>
</dbReference>
<reference evidence="5" key="1">
    <citation type="submission" date="2025-08" db="UniProtKB">
        <authorList>
            <consortium name="Ensembl"/>
        </authorList>
    </citation>
    <scope>IDENTIFICATION</scope>
</reference>
<feature type="transmembrane region" description="Helical" evidence="2">
    <location>
        <begin position="273"/>
        <end position="297"/>
    </location>
</feature>
<proteinExistence type="predicted"/>
<dbReference type="Proteomes" id="UP000694407">
    <property type="component" value="Unplaced"/>
</dbReference>
<evidence type="ECO:0008006" key="7">
    <source>
        <dbReference type="Google" id="ProtNLM"/>
    </source>
</evidence>
<protein>
    <recommendedName>
        <fullName evidence="7">Mucin-17</fullName>
    </recommendedName>
</protein>
<dbReference type="InterPro" id="IPR000082">
    <property type="entry name" value="SEA_dom"/>
</dbReference>
<comment type="caution">
    <text evidence="1">Lacks conserved residue(s) required for the propagation of feature annotation.</text>
</comment>
<evidence type="ECO:0000313" key="6">
    <source>
        <dbReference type="Proteomes" id="UP000694407"/>
    </source>
</evidence>
<evidence type="ECO:0000313" key="5">
    <source>
        <dbReference type="Ensembl" id="ENSMMMP00000013150.1"/>
    </source>
</evidence>
<evidence type="ECO:0000259" key="4">
    <source>
        <dbReference type="PROSITE" id="PS50026"/>
    </source>
</evidence>
<dbReference type="PROSITE" id="PS00022">
    <property type="entry name" value="EGF_1"/>
    <property type="match status" value="1"/>
</dbReference>
<dbReference type="SMART" id="SM00200">
    <property type="entry name" value="SEA"/>
    <property type="match status" value="1"/>
</dbReference>
<dbReference type="AlphaFoldDB" id="A0A8C5ZEE5"/>
<dbReference type="Pfam" id="PF01390">
    <property type="entry name" value="SEA"/>
    <property type="match status" value="1"/>
</dbReference>
<dbReference type="PANTHER" id="PTHR37999">
    <property type="entry name" value="MUCIN-17"/>
    <property type="match status" value="1"/>
</dbReference>
<organism evidence="5 6">
    <name type="scientific">Marmota marmota marmota</name>
    <name type="common">Alpine marmot</name>
    <dbReference type="NCBI Taxonomy" id="9994"/>
    <lineage>
        <taxon>Eukaryota</taxon>
        <taxon>Metazoa</taxon>
        <taxon>Chordata</taxon>
        <taxon>Craniata</taxon>
        <taxon>Vertebrata</taxon>
        <taxon>Euteleostomi</taxon>
        <taxon>Mammalia</taxon>
        <taxon>Eutheria</taxon>
        <taxon>Euarchontoglires</taxon>
        <taxon>Glires</taxon>
        <taxon>Rodentia</taxon>
        <taxon>Sciuromorpha</taxon>
        <taxon>Sciuridae</taxon>
        <taxon>Xerinae</taxon>
        <taxon>Marmotini</taxon>
        <taxon>Marmota</taxon>
    </lineage>
</organism>